<name>A0A344L064_9PSEU</name>
<evidence type="ECO:0000259" key="2">
    <source>
        <dbReference type="Pfam" id="PF14016"/>
    </source>
</evidence>
<evidence type="ECO:0000256" key="1">
    <source>
        <dbReference type="SAM" id="MobiDB-lite"/>
    </source>
</evidence>
<gene>
    <name evidence="3" type="ORF">A4R43_01945</name>
</gene>
<sequence length="167" mass="17333">MAACEPATPSPERADVQVGETSATNPIAAPSCAADQLTGTLEPGSPGAGQRYATLVLTNKSGPACTVDGYGDLRLADADDTALPTDSWREPDPAPTPVVLAQGDAAQRELHWTVVRAPEEPADGPCQPEPERLEVTPPDRAGLIPVPWSFGPVCQHGWLGGGAYTAR</sequence>
<dbReference type="Pfam" id="PF14016">
    <property type="entry name" value="DUF4232"/>
    <property type="match status" value="1"/>
</dbReference>
<evidence type="ECO:0000313" key="3">
    <source>
        <dbReference type="EMBL" id="AXB41438.1"/>
    </source>
</evidence>
<evidence type="ECO:0000313" key="4">
    <source>
        <dbReference type="Proteomes" id="UP000250434"/>
    </source>
</evidence>
<dbReference type="Proteomes" id="UP000250434">
    <property type="component" value="Chromosome"/>
</dbReference>
<proteinExistence type="predicted"/>
<organism evidence="3 4">
    <name type="scientific">Amycolatopsis albispora</name>
    <dbReference type="NCBI Taxonomy" id="1804986"/>
    <lineage>
        <taxon>Bacteria</taxon>
        <taxon>Bacillati</taxon>
        <taxon>Actinomycetota</taxon>
        <taxon>Actinomycetes</taxon>
        <taxon>Pseudonocardiales</taxon>
        <taxon>Pseudonocardiaceae</taxon>
        <taxon>Amycolatopsis</taxon>
    </lineage>
</organism>
<dbReference type="AlphaFoldDB" id="A0A344L064"/>
<accession>A0A344L064</accession>
<dbReference type="InterPro" id="IPR025326">
    <property type="entry name" value="DUF4232"/>
</dbReference>
<reference evidence="3 4" key="1">
    <citation type="submission" date="2016-04" db="EMBL/GenBank/DDBJ databases">
        <title>Complete genome sequence and analysis of deep-sea sediment isolate, Amycolatopsis sp. WP1.</title>
        <authorList>
            <person name="Wang H."/>
            <person name="Chen S."/>
            <person name="Wu Q."/>
        </authorList>
    </citation>
    <scope>NUCLEOTIDE SEQUENCE [LARGE SCALE GENOMIC DNA]</scope>
    <source>
        <strain evidence="3 4">WP1</strain>
    </source>
</reference>
<protein>
    <recommendedName>
        <fullName evidence="2">DUF4232 domain-containing protein</fullName>
    </recommendedName>
</protein>
<feature type="region of interest" description="Disordered" evidence="1">
    <location>
        <begin position="1"/>
        <end position="30"/>
    </location>
</feature>
<feature type="region of interest" description="Disordered" evidence="1">
    <location>
        <begin position="119"/>
        <end position="140"/>
    </location>
</feature>
<dbReference type="KEGG" id="aab:A4R43_01945"/>
<feature type="domain" description="DUF4232" evidence="2">
    <location>
        <begin position="32"/>
        <end position="160"/>
    </location>
</feature>
<keyword evidence="4" id="KW-1185">Reference proteome</keyword>
<dbReference type="EMBL" id="CP015163">
    <property type="protein sequence ID" value="AXB41438.1"/>
    <property type="molecule type" value="Genomic_DNA"/>
</dbReference>